<dbReference type="PROSITE" id="PS00039">
    <property type="entry name" value="DEAD_ATP_HELICASE"/>
    <property type="match status" value="1"/>
</dbReference>
<dbReference type="OrthoDB" id="196131at2759"/>
<dbReference type="GO" id="GO:0003676">
    <property type="term" value="F:nucleic acid binding"/>
    <property type="evidence" value="ECO:0007669"/>
    <property type="project" value="InterPro"/>
</dbReference>
<proteinExistence type="inferred from homology"/>
<dbReference type="InterPro" id="IPR044742">
    <property type="entry name" value="DEAD/DEAH_RhlB"/>
</dbReference>
<keyword evidence="9 13" id="KW-0067">ATP-binding</keyword>
<evidence type="ECO:0000313" key="19">
    <source>
        <dbReference type="Proteomes" id="UP000664859"/>
    </source>
</evidence>
<evidence type="ECO:0000256" key="5">
    <source>
        <dbReference type="ARBA" id="ARBA00022552"/>
    </source>
</evidence>
<keyword evidence="4" id="KW-0690">Ribosome biogenesis</keyword>
<dbReference type="PROSITE" id="PS51195">
    <property type="entry name" value="Q_MOTIF"/>
    <property type="match status" value="1"/>
</dbReference>
<evidence type="ECO:0000259" key="16">
    <source>
        <dbReference type="PROSITE" id="PS51194"/>
    </source>
</evidence>
<feature type="compositionally biased region" description="Basic residues" evidence="14">
    <location>
        <begin position="158"/>
        <end position="168"/>
    </location>
</feature>
<feature type="compositionally biased region" description="Low complexity" evidence="14">
    <location>
        <begin position="55"/>
        <end position="70"/>
    </location>
</feature>
<dbReference type="GO" id="GO:0005524">
    <property type="term" value="F:ATP binding"/>
    <property type="evidence" value="ECO:0007669"/>
    <property type="project" value="UniProtKB-KW"/>
</dbReference>
<dbReference type="InterPro" id="IPR027417">
    <property type="entry name" value="P-loop_NTPase"/>
</dbReference>
<keyword evidence="7 13" id="KW-0378">Hydrolase</keyword>
<dbReference type="EC" id="3.6.4.13" evidence="3"/>
<sequence length="645" mass="67869">MTEAASKAERKAAKKAARKAQQQAPQAEDQAVPTASTDGDSSSKKDKKKRKRESAVTADAEAIAAAPAAATFDDQKASKKSKKQARREEAAAAAAAAAEQDAPAEESAAEKKKRKKRDRVAEPPQQPAAPVVSDASTSDAEPPKLQPLAETEEPAPKSSKKKDKKKAKAAAPGAAAAAPPPAAAGGAAPITVEGMDVTPLADFDGAGFPAKLLAYVLAQKFERPTPIQSYCWPVLGAGRDIVGIAETGSGKTLAFGLPGLTRVLAQKGGSGGGGGARPEMLVLAPTRELAIQSAEVIAAAGAAAGVACACVYGGVPKGEQKRALRSARAVVATPGRLKDLMSEGAVDLSGVVYMVLDEADRMLDLGFEQDVRDIIGATARARQTAMFSATWPREIRALAAEFLREPVRVTVGDDDLTANARVAQHVEVIGERERDARLLELLEKVHGARDNRVLVFALYKKEAARLEALLSRRGYSAVAVHGDKGQADRERALAAFRSKSVPLMIATDVAARGLDIPDVEFVINYSFPLETSSYIHRIGRTGRAGKTGVSYTFFHQGDKARAGELVNVLTEAGAAVPPELLRFGTHGGRRRGKEARGRPHQGGGRGGGGGVHTIIAMSRRRKGYHSVEPCRSPRPALSDITRSEQ</sequence>
<feature type="compositionally biased region" description="Basic and acidic residues" evidence="14">
    <location>
        <begin position="1"/>
        <end position="11"/>
    </location>
</feature>
<feature type="compositionally biased region" description="Gly residues" evidence="14">
    <location>
        <begin position="600"/>
        <end position="611"/>
    </location>
</feature>
<evidence type="ECO:0000256" key="6">
    <source>
        <dbReference type="ARBA" id="ARBA00022741"/>
    </source>
</evidence>
<dbReference type="InterPro" id="IPR011545">
    <property type="entry name" value="DEAD/DEAH_box_helicase_dom"/>
</dbReference>
<feature type="short sequence motif" description="Q motif" evidence="12">
    <location>
        <begin position="201"/>
        <end position="229"/>
    </location>
</feature>
<evidence type="ECO:0000256" key="3">
    <source>
        <dbReference type="ARBA" id="ARBA00012552"/>
    </source>
</evidence>
<evidence type="ECO:0000256" key="10">
    <source>
        <dbReference type="ARBA" id="ARBA00023242"/>
    </source>
</evidence>
<evidence type="ECO:0000259" key="15">
    <source>
        <dbReference type="PROSITE" id="PS51192"/>
    </source>
</evidence>
<feature type="domain" description="Helicase C-terminal" evidence="16">
    <location>
        <begin position="437"/>
        <end position="584"/>
    </location>
</feature>
<comment type="function">
    <text evidence="11">ATP-dependent RNA helicase required for 60S ribosomal subunit synthesis. Involved in efficient pre-rRNA processing, predominantly at site A3, which is necessary for the normal formation of 25S and 5.8S rRNAs.</text>
</comment>
<dbReference type="SMART" id="SM00487">
    <property type="entry name" value="DEXDc"/>
    <property type="match status" value="1"/>
</dbReference>
<evidence type="ECO:0000256" key="2">
    <source>
        <dbReference type="ARBA" id="ARBA00009334"/>
    </source>
</evidence>
<keyword evidence="5" id="KW-0698">rRNA processing</keyword>
<dbReference type="SUPFAM" id="SSF52540">
    <property type="entry name" value="P-loop containing nucleoside triphosphate hydrolases"/>
    <property type="match status" value="1"/>
</dbReference>
<keyword evidence="10" id="KW-0539">Nucleus</keyword>
<feature type="compositionally biased region" description="Low complexity" evidence="14">
    <location>
        <begin position="91"/>
        <end position="101"/>
    </location>
</feature>
<dbReference type="Proteomes" id="UP000664859">
    <property type="component" value="Unassembled WGS sequence"/>
</dbReference>
<evidence type="ECO:0000256" key="7">
    <source>
        <dbReference type="ARBA" id="ARBA00022801"/>
    </source>
</evidence>
<dbReference type="FunFam" id="3.40.50.300:FF:000008">
    <property type="entry name" value="ATP-dependent RNA helicase RhlB"/>
    <property type="match status" value="1"/>
</dbReference>
<dbReference type="AlphaFoldDB" id="A0A835YU16"/>
<dbReference type="Pfam" id="PF00270">
    <property type="entry name" value="DEAD"/>
    <property type="match status" value="1"/>
</dbReference>
<comment type="subcellular location">
    <subcellularLocation>
        <location evidence="1">Nucleus</location>
        <location evidence="1">Nucleolus</location>
    </subcellularLocation>
</comment>
<evidence type="ECO:0000256" key="9">
    <source>
        <dbReference type="ARBA" id="ARBA00022840"/>
    </source>
</evidence>
<reference evidence="18" key="1">
    <citation type="submission" date="2021-02" db="EMBL/GenBank/DDBJ databases">
        <title>First Annotated Genome of the Yellow-green Alga Tribonema minus.</title>
        <authorList>
            <person name="Mahan K.M."/>
        </authorList>
    </citation>
    <scope>NUCLEOTIDE SEQUENCE</scope>
    <source>
        <strain evidence="18">UTEX B ZZ1240</strain>
    </source>
</reference>
<name>A0A835YU16_9STRA</name>
<gene>
    <name evidence="18" type="ORF">JKP88DRAFT_201030</name>
</gene>
<dbReference type="PROSITE" id="PS51192">
    <property type="entry name" value="HELICASE_ATP_BIND_1"/>
    <property type="match status" value="1"/>
</dbReference>
<keyword evidence="6 13" id="KW-0547">Nucleotide-binding</keyword>
<evidence type="ECO:0000256" key="1">
    <source>
        <dbReference type="ARBA" id="ARBA00004604"/>
    </source>
</evidence>
<dbReference type="InterPro" id="IPR014001">
    <property type="entry name" value="Helicase_ATP-bd"/>
</dbReference>
<evidence type="ECO:0000256" key="13">
    <source>
        <dbReference type="RuleBase" id="RU000492"/>
    </source>
</evidence>
<dbReference type="EMBL" id="JAFCMP010000457">
    <property type="protein sequence ID" value="KAG5179570.1"/>
    <property type="molecule type" value="Genomic_DNA"/>
</dbReference>
<evidence type="ECO:0000256" key="8">
    <source>
        <dbReference type="ARBA" id="ARBA00022806"/>
    </source>
</evidence>
<dbReference type="GO" id="GO:0003724">
    <property type="term" value="F:RNA helicase activity"/>
    <property type="evidence" value="ECO:0007669"/>
    <property type="project" value="UniProtKB-EC"/>
</dbReference>
<comment type="caution">
    <text evidence="18">The sequence shown here is derived from an EMBL/GenBank/DDBJ whole genome shotgun (WGS) entry which is preliminary data.</text>
</comment>
<feature type="domain" description="Helicase ATP-binding" evidence="15">
    <location>
        <begin position="232"/>
        <end position="409"/>
    </location>
</feature>
<dbReference type="Pfam" id="PF00271">
    <property type="entry name" value="Helicase_C"/>
    <property type="match status" value="1"/>
</dbReference>
<evidence type="ECO:0000256" key="11">
    <source>
        <dbReference type="ARBA" id="ARBA00037449"/>
    </source>
</evidence>
<dbReference type="InterPro" id="IPR000629">
    <property type="entry name" value="RNA-helicase_DEAD-box_CS"/>
</dbReference>
<dbReference type="CDD" id="cd00268">
    <property type="entry name" value="DEADc"/>
    <property type="match status" value="1"/>
</dbReference>
<feature type="region of interest" description="Disordered" evidence="14">
    <location>
        <begin position="581"/>
        <end position="645"/>
    </location>
</feature>
<evidence type="ECO:0000256" key="4">
    <source>
        <dbReference type="ARBA" id="ARBA00022517"/>
    </source>
</evidence>
<dbReference type="SMART" id="SM00490">
    <property type="entry name" value="HELICc"/>
    <property type="match status" value="1"/>
</dbReference>
<dbReference type="PROSITE" id="PS51194">
    <property type="entry name" value="HELICASE_CTER"/>
    <property type="match status" value="1"/>
</dbReference>
<dbReference type="GO" id="GO:0016787">
    <property type="term" value="F:hydrolase activity"/>
    <property type="evidence" value="ECO:0007669"/>
    <property type="project" value="UniProtKB-KW"/>
</dbReference>
<dbReference type="PANTHER" id="PTHR47958">
    <property type="entry name" value="ATP-DEPENDENT RNA HELICASE DBP3"/>
    <property type="match status" value="1"/>
</dbReference>
<evidence type="ECO:0000256" key="12">
    <source>
        <dbReference type="PROSITE-ProRule" id="PRU00552"/>
    </source>
</evidence>
<evidence type="ECO:0000313" key="18">
    <source>
        <dbReference type="EMBL" id="KAG5179570.1"/>
    </source>
</evidence>
<accession>A0A835YU16</accession>
<feature type="compositionally biased region" description="Low complexity" evidence="14">
    <location>
        <begin position="19"/>
        <end position="31"/>
    </location>
</feature>
<dbReference type="CDD" id="cd18787">
    <property type="entry name" value="SF2_C_DEAD"/>
    <property type="match status" value="1"/>
</dbReference>
<dbReference type="InterPro" id="IPR014014">
    <property type="entry name" value="RNA_helicase_DEAD_Q_motif"/>
</dbReference>
<organism evidence="18 19">
    <name type="scientific">Tribonema minus</name>
    <dbReference type="NCBI Taxonomy" id="303371"/>
    <lineage>
        <taxon>Eukaryota</taxon>
        <taxon>Sar</taxon>
        <taxon>Stramenopiles</taxon>
        <taxon>Ochrophyta</taxon>
        <taxon>PX clade</taxon>
        <taxon>Xanthophyceae</taxon>
        <taxon>Tribonematales</taxon>
        <taxon>Tribonemataceae</taxon>
        <taxon>Tribonema</taxon>
    </lineage>
</organism>
<dbReference type="Gene3D" id="3.40.50.300">
    <property type="entry name" value="P-loop containing nucleotide triphosphate hydrolases"/>
    <property type="match status" value="2"/>
</dbReference>
<keyword evidence="19" id="KW-1185">Reference proteome</keyword>
<comment type="similarity">
    <text evidence="2">Belongs to the DEAD box helicase family. DDX5/DBP2 subfamily.</text>
</comment>
<feature type="domain" description="DEAD-box RNA helicase Q" evidence="17">
    <location>
        <begin position="201"/>
        <end position="229"/>
    </location>
</feature>
<feature type="region of interest" description="Disordered" evidence="14">
    <location>
        <begin position="1"/>
        <end position="185"/>
    </location>
</feature>
<keyword evidence="8 13" id="KW-0347">Helicase</keyword>
<feature type="compositionally biased region" description="Low complexity" evidence="14">
    <location>
        <begin position="169"/>
        <end position="185"/>
    </location>
</feature>
<evidence type="ECO:0000256" key="14">
    <source>
        <dbReference type="SAM" id="MobiDB-lite"/>
    </source>
</evidence>
<dbReference type="InterPro" id="IPR001650">
    <property type="entry name" value="Helicase_C-like"/>
</dbReference>
<evidence type="ECO:0000259" key="17">
    <source>
        <dbReference type="PROSITE" id="PS51195"/>
    </source>
</evidence>
<protein>
    <recommendedName>
        <fullName evidence="3">RNA helicase</fullName>
        <ecNumber evidence="3">3.6.4.13</ecNumber>
    </recommendedName>
</protein>